<feature type="region of interest" description="Disordered" evidence="1">
    <location>
        <begin position="30"/>
        <end position="53"/>
    </location>
</feature>
<accession>A0AAJ3YW49</accession>
<sequence length="108" mass="11884">MIKTILTFLLSLSILTVSFFVQDEITGFDPEASSHTSLNSSNPETHVLKPPPLAKSFLNQTGKNANVFSSAQAESATRFNPQLEVRHGDLLLEKTCAIPVKYQSNYLS</sequence>
<proteinExistence type="predicted"/>
<feature type="chain" id="PRO_5042574615" evidence="2">
    <location>
        <begin position="24"/>
        <end position="108"/>
    </location>
</feature>
<dbReference type="Proteomes" id="UP000288675">
    <property type="component" value="Chromosome"/>
</dbReference>
<dbReference type="GeneID" id="82852198"/>
<keyword evidence="2" id="KW-0732">Signal</keyword>
<protein>
    <submittedName>
        <fullName evidence="3">Uncharacterized protein</fullName>
    </submittedName>
</protein>
<gene>
    <name evidence="3" type="ORF">EQZ20_05830</name>
</gene>
<feature type="compositionally biased region" description="Polar residues" evidence="1">
    <location>
        <begin position="33"/>
        <end position="44"/>
    </location>
</feature>
<dbReference type="AlphaFoldDB" id="A0AAJ3YW49"/>
<evidence type="ECO:0000313" key="4">
    <source>
        <dbReference type="Proteomes" id="UP000288675"/>
    </source>
</evidence>
<evidence type="ECO:0000313" key="3">
    <source>
        <dbReference type="EMBL" id="QAT64472.1"/>
    </source>
</evidence>
<reference evidence="3 4" key="1">
    <citation type="submission" date="2019-01" db="EMBL/GenBank/DDBJ databases">
        <title>Genome sequence of Bacillus glycinifermentans SRCM103574.</title>
        <authorList>
            <person name="Kong H.-J."/>
            <person name="Jeong S.-Y."/>
            <person name="Jeong D.-Y."/>
        </authorList>
    </citation>
    <scope>NUCLEOTIDE SEQUENCE [LARGE SCALE GENOMIC DNA]</scope>
    <source>
        <strain evidence="3 4">SRCM103574</strain>
    </source>
</reference>
<dbReference type="RefSeq" id="WP_046129502.1">
    <property type="nucleotide sequence ID" value="NZ_CP035232.1"/>
</dbReference>
<evidence type="ECO:0000256" key="1">
    <source>
        <dbReference type="SAM" id="MobiDB-lite"/>
    </source>
</evidence>
<dbReference type="EMBL" id="CP035232">
    <property type="protein sequence ID" value="QAT64472.1"/>
    <property type="molecule type" value="Genomic_DNA"/>
</dbReference>
<evidence type="ECO:0000256" key="2">
    <source>
        <dbReference type="SAM" id="SignalP"/>
    </source>
</evidence>
<name>A0AAJ3YW49_9BACI</name>
<organism evidence="3 4">
    <name type="scientific">Bacillus glycinifermentans</name>
    <dbReference type="NCBI Taxonomy" id="1664069"/>
    <lineage>
        <taxon>Bacteria</taxon>
        <taxon>Bacillati</taxon>
        <taxon>Bacillota</taxon>
        <taxon>Bacilli</taxon>
        <taxon>Bacillales</taxon>
        <taxon>Bacillaceae</taxon>
        <taxon>Bacillus</taxon>
    </lineage>
</organism>
<dbReference type="KEGG" id="bgy:BGLY_1097"/>
<feature type="signal peptide" evidence="2">
    <location>
        <begin position="1"/>
        <end position="23"/>
    </location>
</feature>